<dbReference type="AlphaFoldDB" id="A0A1H7QHH6"/>
<dbReference type="STRING" id="235985.SAMN05414137_10923"/>
<reference evidence="4" key="1">
    <citation type="submission" date="2016-10" db="EMBL/GenBank/DDBJ databases">
        <authorList>
            <person name="Varghese N."/>
        </authorList>
    </citation>
    <scope>NUCLEOTIDE SEQUENCE [LARGE SCALE GENOMIC DNA]</scope>
    <source>
        <strain evidence="4">DSM 45096 / BCRC 16803 / CGMCC 4.1857 / CIP 109030 / JCM 12277 / KCTC 19219 / NBRC 100920 / 33214</strain>
    </source>
</reference>
<dbReference type="InterPro" id="IPR056639">
    <property type="entry name" value="DUF7737"/>
</dbReference>
<keyword evidence="4" id="KW-1185">Reference proteome</keyword>
<sequence length="836" mass="92075">MIDAAPVAGIPDNSVLDAVRAAALARLPWLADFLTERLADPRDGFTPWPGDAVHTELRARKEAGWAEVGRRLAVLPEEELRAAVIAVVTCAELHHLDQGPAREVVAPLVPLIDGWTTDEVGVLLRHACARRCPFHNGQDLALALDAAARLDADGCRAVTPWLRRAHEEAVEFEQHQRDREQLLARLQALLGRADGTEALRALIPAQALWAAPLRDEVDRAPTPAFAALVDHLRRLSSPRPTQRWRRTCVELTDAVSGRVRLTEVLRSMAEDEPLCSERSGPHDAHMGAGYHYHYLVRQDDGDLARGLVWAAALTGGAAAVPHLTALALRVGLRGGGVFEDPKLAGAAVNALAGVEDESALEALWRLQARIKNRGLRKQVDTALVTAAERLGVTPEQLVERSVPHHGLAPDGSVERVVAGGHRIRLAIEYGKAVRVTFTAPDGRVSRTAPAVVKEQSADELTAMKALAKEVRSTLSSERARLEALLSTERTWPHDDWRRHYRDHPVTGVLTRGLIWEFADAKGVWTAAAPGTGPARSAVRVRLWHPLRASVDDIRAWRERIVADELRQPFKQAFREVYLLTPAEVETGTYSNRFAGHIVHYQRLYALMKERGWQATYLSNHDGGFDGEARAVLAGGAWRVWFHHQPADLEFRYSPDHATTDQVRFDRRVGRRWEPAPVAEVPAAVFSEAMRDVDLFVSVTSIAADPTWSDRGEDRHSAYWHAASTAELTASALVRREVLGRIVPRLRIAGRCVVEARHLVVRGELATYRIHLGSANVVMEPSGAYVCIVPSAGAGAGRVFLPFEDERLSLILSKALLLANDTRITDESILAQIRRGA</sequence>
<dbReference type="Pfam" id="PF13569">
    <property type="entry name" value="DUF4132"/>
    <property type="match status" value="1"/>
</dbReference>
<proteinExistence type="predicted"/>
<dbReference type="eggNOG" id="COG1413">
    <property type="taxonomic scope" value="Bacteria"/>
</dbReference>
<organism evidence="3 4">
    <name type="scientific">Streptacidiphilus jiangxiensis</name>
    <dbReference type="NCBI Taxonomy" id="235985"/>
    <lineage>
        <taxon>Bacteria</taxon>
        <taxon>Bacillati</taxon>
        <taxon>Actinomycetota</taxon>
        <taxon>Actinomycetes</taxon>
        <taxon>Kitasatosporales</taxon>
        <taxon>Streptomycetaceae</taxon>
        <taxon>Streptacidiphilus</taxon>
    </lineage>
</organism>
<feature type="domain" description="DUF7737" evidence="2">
    <location>
        <begin position="733"/>
        <end position="832"/>
    </location>
</feature>
<dbReference type="OrthoDB" id="9763697at2"/>
<evidence type="ECO:0000259" key="1">
    <source>
        <dbReference type="Pfam" id="PF13569"/>
    </source>
</evidence>
<dbReference type="EMBL" id="FOAZ01000009">
    <property type="protein sequence ID" value="SEL47393.1"/>
    <property type="molecule type" value="Genomic_DNA"/>
</dbReference>
<gene>
    <name evidence="3" type="ORF">SAMN05414137_10923</name>
</gene>
<protein>
    <submittedName>
        <fullName evidence="3">Uncharacterized protein</fullName>
    </submittedName>
</protein>
<dbReference type="InterPro" id="IPR025406">
    <property type="entry name" value="DUF4132"/>
</dbReference>
<dbReference type="Proteomes" id="UP000183015">
    <property type="component" value="Unassembled WGS sequence"/>
</dbReference>
<dbReference type="Pfam" id="PF24879">
    <property type="entry name" value="DUF7737"/>
    <property type="match status" value="1"/>
</dbReference>
<accession>A0A1H7QHH6</accession>
<dbReference type="RefSeq" id="WP_052439511.1">
    <property type="nucleotide sequence ID" value="NZ_BBPN01000063.1"/>
</dbReference>
<evidence type="ECO:0000313" key="3">
    <source>
        <dbReference type="EMBL" id="SEL47393.1"/>
    </source>
</evidence>
<feature type="domain" description="DUF4132" evidence="1">
    <location>
        <begin position="442"/>
        <end position="612"/>
    </location>
</feature>
<name>A0A1H7QHH6_STRJI</name>
<evidence type="ECO:0000259" key="2">
    <source>
        <dbReference type="Pfam" id="PF24879"/>
    </source>
</evidence>
<evidence type="ECO:0000313" key="4">
    <source>
        <dbReference type="Proteomes" id="UP000183015"/>
    </source>
</evidence>